<dbReference type="SUPFAM" id="SSF48371">
    <property type="entry name" value="ARM repeat"/>
    <property type="match status" value="1"/>
</dbReference>
<gene>
    <name evidence="1" type="ORF">Lalb_Chr23g0269091</name>
</gene>
<evidence type="ECO:0000313" key="2">
    <source>
        <dbReference type="Proteomes" id="UP000447434"/>
    </source>
</evidence>
<dbReference type="PANTHER" id="PTHR17695:SF11">
    <property type="entry name" value="SMALL SUBUNIT PROCESSOME COMPONENT 20 HOMOLOG"/>
    <property type="match status" value="1"/>
</dbReference>
<name>A0A6A4NAS5_LUPAL</name>
<protein>
    <recommendedName>
        <fullName evidence="3">Armadillo-like helical protein</fullName>
    </recommendedName>
</protein>
<reference evidence="2" key="1">
    <citation type="journal article" date="2020" name="Nat. Commun.">
        <title>Genome sequence of the cluster root forming white lupin.</title>
        <authorList>
            <person name="Hufnagel B."/>
            <person name="Marques A."/>
            <person name="Soriano A."/>
            <person name="Marques L."/>
            <person name="Divol F."/>
            <person name="Doumas P."/>
            <person name="Sallet E."/>
            <person name="Mancinotti D."/>
            <person name="Carrere S."/>
            <person name="Marande W."/>
            <person name="Arribat S."/>
            <person name="Keller J."/>
            <person name="Huneau C."/>
            <person name="Blein T."/>
            <person name="Aime D."/>
            <person name="Laguerre M."/>
            <person name="Taylor J."/>
            <person name="Schubert V."/>
            <person name="Nelson M."/>
            <person name="Geu-Flores F."/>
            <person name="Crespi M."/>
            <person name="Gallardo-Guerrero K."/>
            <person name="Delaux P.-M."/>
            <person name="Salse J."/>
            <person name="Berges H."/>
            <person name="Guyot R."/>
            <person name="Gouzy J."/>
            <person name="Peret B."/>
        </authorList>
    </citation>
    <scope>NUCLEOTIDE SEQUENCE [LARGE SCALE GENOMIC DNA]</scope>
    <source>
        <strain evidence="2">cv. Amiga</strain>
    </source>
</reference>
<keyword evidence="2" id="KW-1185">Reference proteome</keyword>
<dbReference type="OrthoDB" id="1420859at2759"/>
<organism evidence="1 2">
    <name type="scientific">Lupinus albus</name>
    <name type="common">White lupine</name>
    <name type="synonym">Lupinus termis</name>
    <dbReference type="NCBI Taxonomy" id="3870"/>
    <lineage>
        <taxon>Eukaryota</taxon>
        <taxon>Viridiplantae</taxon>
        <taxon>Streptophyta</taxon>
        <taxon>Embryophyta</taxon>
        <taxon>Tracheophyta</taxon>
        <taxon>Spermatophyta</taxon>
        <taxon>Magnoliopsida</taxon>
        <taxon>eudicotyledons</taxon>
        <taxon>Gunneridae</taxon>
        <taxon>Pentapetalae</taxon>
        <taxon>rosids</taxon>
        <taxon>fabids</taxon>
        <taxon>Fabales</taxon>
        <taxon>Fabaceae</taxon>
        <taxon>Papilionoideae</taxon>
        <taxon>50 kb inversion clade</taxon>
        <taxon>genistoids sensu lato</taxon>
        <taxon>core genistoids</taxon>
        <taxon>Genisteae</taxon>
        <taxon>Lupinus</taxon>
    </lineage>
</organism>
<sequence length="290" mass="33172">MATPSHAQAVKSLNKSPGRRRFVFKSFNDRVNDIDINVYRSLDKLKPAPSDGSSFFRDCLMEWRELNTAEDFISLYEEIMPCTQTLPLVLLHKESLITKLLSRLHMKARLSVDAILRLIAALSRDLLDEFVPLFPRIVDSLASLLESGGDREPDIIEQIFTSWSCIMMYLQKYLIDDPSVVLKVTAKLRYYPKMYVQQFMAEAMSYVLRNVPRDEQLERGIGIVMDEAVKDPSSCIESVAELLYNIMKGYSSRFHSKSKRVLKLLTSEAFYGSGDKANQGKLILFSSFKL</sequence>
<dbReference type="PANTHER" id="PTHR17695">
    <property type="entry name" value="SMALL SUBUNIT PROCESSOME COMPONENT 20 HOMOLOG"/>
    <property type="match status" value="1"/>
</dbReference>
<dbReference type="AlphaFoldDB" id="A0A6A4NAS5"/>
<proteinExistence type="predicted"/>
<dbReference type="Proteomes" id="UP000447434">
    <property type="component" value="Chromosome 23"/>
</dbReference>
<dbReference type="GO" id="GO:0030686">
    <property type="term" value="C:90S preribosome"/>
    <property type="evidence" value="ECO:0007669"/>
    <property type="project" value="TreeGrafter"/>
</dbReference>
<accession>A0A6A4NAS5</accession>
<evidence type="ECO:0000313" key="1">
    <source>
        <dbReference type="EMBL" id="KAE9587002.1"/>
    </source>
</evidence>
<dbReference type="InterPro" id="IPR016024">
    <property type="entry name" value="ARM-type_fold"/>
</dbReference>
<dbReference type="GO" id="GO:0032040">
    <property type="term" value="C:small-subunit processome"/>
    <property type="evidence" value="ECO:0007669"/>
    <property type="project" value="TreeGrafter"/>
</dbReference>
<evidence type="ECO:0008006" key="3">
    <source>
        <dbReference type="Google" id="ProtNLM"/>
    </source>
</evidence>
<comment type="caution">
    <text evidence="1">The sequence shown here is derived from an EMBL/GenBank/DDBJ whole genome shotgun (WGS) entry which is preliminary data.</text>
</comment>
<dbReference type="EMBL" id="WOCE01000023">
    <property type="protein sequence ID" value="KAE9587002.1"/>
    <property type="molecule type" value="Genomic_DNA"/>
</dbReference>
<dbReference type="InterPro" id="IPR052575">
    <property type="entry name" value="SSU_processome_comp_20"/>
</dbReference>